<dbReference type="InterPro" id="IPR047773">
    <property type="entry name" value="YHYH_dom_bact"/>
</dbReference>
<dbReference type="EMBL" id="CP079194">
    <property type="protein sequence ID" value="QXT40474.1"/>
    <property type="molecule type" value="Genomic_DNA"/>
</dbReference>
<evidence type="ECO:0000256" key="2">
    <source>
        <dbReference type="SAM" id="SignalP"/>
    </source>
</evidence>
<feature type="compositionally biased region" description="Polar residues" evidence="1">
    <location>
        <begin position="28"/>
        <end position="44"/>
    </location>
</feature>
<dbReference type="NCBIfam" id="NF033223">
    <property type="entry name" value="YHYH_alt"/>
    <property type="match status" value="1"/>
</dbReference>
<reference evidence="3 4" key="1">
    <citation type="submission" date="2021-07" db="EMBL/GenBank/DDBJ databases">
        <title>A novel Jannaschia species isolated from marine dinoflagellate Ceratoperidinium margalefii.</title>
        <authorList>
            <person name="Jiang Y."/>
            <person name="Li Z."/>
        </authorList>
    </citation>
    <scope>NUCLEOTIDE SEQUENCE [LARGE SCALE GENOMIC DNA]</scope>
    <source>
        <strain evidence="3 4">J12C1-MA-4</strain>
    </source>
</reference>
<gene>
    <name evidence="3" type="ORF">KYE46_04285</name>
</gene>
<dbReference type="RefSeq" id="WP_219003706.1">
    <property type="nucleotide sequence ID" value="NZ_CP079194.1"/>
</dbReference>
<feature type="chain" id="PRO_5034246484" evidence="2">
    <location>
        <begin position="20"/>
        <end position="55"/>
    </location>
</feature>
<keyword evidence="2" id="KW-0732">Signal</keyword>
<protein>
    <submittedName>
        <fullName evidence="3">YHYH domain-containing protein</fullName>
    </submittedName>
</protein>
<dbReference type="AlphaFoldDB" id="A0A8F6TYF1"/>
<feature type="region of interest" description="Disordered" evidence="1">
    <location>
        <begin position="28"/>
        <end position="55"/>
    </location>
</feature>
<accession>A0A8F6TYF1</accession>
<proteinExistence type="predicted"/>
<dbReference type="KEGG" id="gce:KYE46_04285"/>
<organism evidence="3 4">
    <name type="scientific">Gymnodinialimonas ceratoperidinii</name>
    <dbReference type="NCBI Taxonomy" id="2856823"/>
    <lineage>
        <taxon>Bacteria</taxon>
        <taxon>Pseudomonadati</taxon>
        <taxon>Pseudomonadota</taxon>
        <taxon>Alphaproteobacteria</taxon>
        <taxon>Rhodobacterales</taxon>
        <taxon>Paracoccaceae</taxon>
        <taxon>Gymnodinialimonas</taxon>
    </lineage>
</organism>
<evidence type="ECO:0000313" key="4">
    <source>
        <dbReference type="Proteomes" id="UP000825009"/>
    </source>
</evidence>
<feature type="signal peptide" evidence="2">
    <location>
        <begin position="1"/>
        <end position="19"/>
    </location>
</feature>
<name>A0A8F6TYF1_9RHOB</name>
<evidence type="ECO:0000313" key="3">
    <source>
        <dbReference type="EMBL" id="QXT40474.1"/>
    </source>
</evidence>
<keyword evidence="4" id="KW-1185">Reference proteome</keyword>
<evidence type="ECO:0000256" key="1">
    <source>
        <dbReference type="SAM" id="MobiDB-lite"/>
    </source>
</evidence>
<sequence>MKLISAAALVLAMTAPAISAPALLPTASSESVSHSGGLNRSGCHNETRTGGYHCH</sequence>
<dbReference type="Proteomes" id="UP000825009">
    <property type="component" value="Chromosome"/>
</dbReference>